<dbReference type="FunFam" id="1.20.1510.10:FF:000005">
    <property type="entry name" value="Putative Cation diffusion facilitator 1"/>
    <property type="match status" value="1"/>
</dbReference>
<keyword evidence="2" id="KW-0813">Transport</keyword>
<dbReference type="RefSeq" id="XP_016763628.1">
    <property type="nucleotide sequence ID" value="XM_016902404.1"/>
</dbReference>
<comment type="subcellular location">
    <subcellularLocation>
        <location evidence="1">Membrane</location>
        <topology evidence="1">Multi-pass membrane protein</topology>
    </subcellularLocation>
</comment>
<dbReference type="eggNOG" id="KOG1485">
    <property type="taxonomic scope" value="Eukaryota"/>
</dbReference>
<proteinExistence type="predicted"/>
<dbReference type="GeneID" id="27899541"/>
<dbReference type="InterPro" id="IPR002524">
    <property type="entry name" value="Cation_efflux"/>
</dbReference>
<feature type="transmembrane region" description="Helical" evidence="7">
    <location>
        <begin position="204"/>
        <end position="224"/>
    </location>
</feature>
<evidence type="ECO:0000313" key="10">
    <source>
        <dbReference type="Proteomes" id="UP000016931"/>
    </source>
</evidence>
<keyword evidence="5 7" id="KW-0472">Membrane</keyword>
<sequence length="497" mass="55090">MVGKRSLPTPLVGKPKSGANNRKKSTSSYGGRGGGGGNGDLESGTGYETYHDEVNANGNNDARPRPKILDGKAPKPGIWRFRDAARTALEDERREDLKNKLLTHINHDELERFRKSDEELKEMKKKEVRKFYEAQNERLNDWLEVDAIVMAVADDVLESMDPDPDNDGTRERGGGIQDVQGNIYELLPDDEKKKRAQAEKRAKWAINVNVIANILLLAGKIFAASTTGSLSLIASLLDSALDLLCTVIVWTTNKIVGWRLDRLQKRFPVGRKRLEPLGILVFSIIMVISFAQILQESVEKLMPLEGEAEALGNAAIAALVATVVVKGIIWFGCSPIKTTQVQALAKDCKTDVNFNTLSLLFPLIGYYADIWWLDPAGAAILSIFIIFDWASTCFENITRLSGQAADTEFIKKLMYIAYRFSPVVQGFKSVTAYHAGDGVWVEIDVLMEPDTKLHHAHDVAETLQYCCEGLQEVDRCFVTIDYSSSGPTGHANDAERV</sequence>
<accession>M3B6S8</accession>
<reference evidence="9 10" key="1">
    <citation type="journal article" date="2012" name="PLoS Pathog.">
        <title>Diverse lifestyles and strategies of plant pathogenesis encoded in the genomes of eighteen Dothideomycetes fungi.</title>
        <authorList>
            <person name="Ohm R.A."/>
            <person name="Feau N."/>
            <person name="Henrissat B."/>
            <person name="Schoch C.L."/>
            <person name="Horwitz B.A."/>
            <person name="Barry K.W."/>
            <person name="Condon B.J."/>
            <person name="Copeland A.C."/>
            <person name="Dhillon B."/>
            <person name="Glaser F."/>
            <person name="Hesse C.N."/>
            <person name="Kosti I."/>
            <person name="LaButti K."/>
            <person name="Lindquist E.A."/>
            <person name="Lucas S."/>
            <person name="Salamov A.A."/>
            <person name="Bradshaw R.E."/>
            <person name="Ciuffetti L."/>
            <person name="Hamelin R.C."/>
            <person name="Kema G.H.J."/>
            <person name="Lawrence C."/>
            <person name="Scott J.A."/>
            <person name="Spatafora J.W."/>
            <person name="Turgeon B.G."/>
            <person name="de Wit P.J.G.M."/>
            <person name="Zhong S."/>
            <person name="Goodwin S.B."/>
            <person name="Grigoriev I.V."/>
        </authorList>
    </citation>
    <scope>NUCLEOTIDE SEQUENCE [LARGE SCALE GENOMIC DNA]</scope>
    <source>
        <strain evidence="9 10">SO2202</strain>
    </source>
</reference>
<dbReference type="InterPro" id="IPR036837">
    <property type="entry name" value="Cation_efflux_CTD_sf"/>
</dbReference>
<name>M3B6S8_SPHMS</name>
<feature type="transmembrane region" description="Helical" evidence="7">
    <location>
        <begin position="230"/>
        <end position="253"/>
    </location>
</feature>
<dbReference type="InterPro" id="IPR050291">
    <property type="entry name" value="CDF_Transporter"/>
</dbReference>
<feature type="compositionally biased region" description="Basic and acidic residues" evidence="6">
    <location>
        <begin position="62"/>
        <end position="73"/>
    </location>
</feature>
<dbReference type="AlphaFoldDB" id="M3B6S8"/>
<protein>
    <submittedName>
        <fullName evidence="9">Cation_efflux-domain-containing protein</fullName>
    </submittedName>
</protein>
<dbReference type="SUPFAM" id="SSF160240">
    <property type="entry name" value="Cation efflux protein cytoplasmic domain-like"/>
    <property type="match status" value="1"/>
</dbReference>
<dbReference type="InterPro" id="IPR027469">
    <property type="entry name" value="Cation_efflux_TMD_sf"/>
</dbReference>
<dbReference type="HOGENOM" id="CLU_013430_10_0_1"/>
<dbReference type="OMA" id="DCKTDVY"/>
<evidence type="ECO:0000259" key="8">
    <source>
        <dbReference type="Pfam" id="PF01545"/>
    </source>
</evidence>
<evidence type="ECO:0000256" key="2">
    <source>
        <dbReference type="ARBA" id="ARBA00022448"/>
    </source>
</evidence>
<dbReference type="PANTHER" id="PTHR43840:SF11">
    <property type="entry name" value="CATION DIFFUSION FACILITATOR 10"/>
    <property type="match status" value="1"/>
</dbReference>
<keyword evidence="4 7" id="KW-1133">Transmembrane helix</keyword>
<keyword evidence="3 7" id="KW-0812">Transmembrane</keyword>
<feature type="transmembrane region" description="Helical" evidence="7">
    <location>
        <begin position="314"/>
        <end position="333"/>
    </location>
</feature>
<dbReference type="SUPFAM" id="SSF161111">
    <property type="entry name" value="Cation efflux protein transmembrane domain-like"/>
    <property type="match status" value="1"/>
</dbReference>
<dbReference type="NCBIfam" id="TIGR01297">
    <property type="entry name" value="CDF"/>
    <property type="match status" value="1"/>
</dbReference>
<dbReference type="Proteomes" id="UP000016931">
    <property type="component" value="Unassembled WGS sequence"/>
</dbReference>
<dbReference type="STRING" id="692275.M3B6S8"/>
<dbReference type="FunFam" id="3.30.70.1350:FF:000012">
    <property type="entry name" value="Cation diffusion facilitator 10"/>
    <property type="match status" value="1"/>
</dbReference>
<gene>
    <name evidence="9" type="ORF">SEPMUDRAFT_131183</name>
</gene>
<feature type="domain" description="Cation efflux protein transmembrane" evidence="8">
    <location>
        <begin position="208"/>
        <end position="400"/>
    </location>
</feature>
<organism evidence="9 10">
    <name type="scientific">Sphaerulina musiva (strain SO2202)</name>
    <name type="common">Poplar stem canker fungus</name>
    <name type="synonym">Septoria musiva</name>
    <dbReference type="NCBI Taxonomy" id="692275"/>
    <lineage>
        <taxon>Eukaryota</taxon>
        <taxon>Fungi</taxon>
        <taxon>Dikarya</taxon>
        <taxon>Ascomycota</taxon>
        <taxon>Pezizomycotina</taxon>
        <taxon>Dothideomycetes</taxon>
        <taxon>Dothideomycetidae</taxon>
        <taxon>Mycosphaerellales</taxon>
        <taxon>Mycosphaerellaceae</taxon>
        <taxon>Sphaerulina</taxon>
    </lineage>
</organism>
<dbReference type="PANTHER" id="PTHR43840">
    <property type="entry name" value="MITOCHONDRIAL METAL TRANSPORTER 1-RELATED"/>
    <property type="match status" value="1"/>
</dbReference>
<dbReference type="GO" id="GO:0098771">
    <property type="term" value="P:inorganic ion homeostasis"/>
    <property type="evidence" value="ECO:0007669"/>
    <property type="project" value="UniProtKB-ARBA"/>
</dbReference>
<evidence type="ECO:0000313" key="9">
    <source>
        <dbReference type="EMBL" id="EMF15507.1"/>
    </source>
</evidence>
<dbReference type="GO" id="GO:0016020">
    <property type="term" value="C:membrane"/>
    <property type="evidence" value="ECO:0007669"/>
    <property type="project" value="UniProtKB-SubCell"/>
</dbReference>
<dbReference type="GO" id="GO:0030003">
    <property type="term" value="P:intracellular monoatomic cation homeostasis"/>
    <property type="evidence" value="ECO:0007669"/>
    <property type="project" value="UniProtKB-ARBA"/>
</dbReference>
<feature type="transmembrane region" description="Helical" evidence="7">
    <location>
        <begin position="354"/>
        <end position="373"/>
    </location>
</feature>
<evidence type="ECO:0000256" key="6">
    <source>
        <dbReference type="SAM" id="MobiDB-lite"/>
    </source>
</evidence>
<dbReference type="Pfam" id="PF01545">
    <property type="entry name" value="Cation_efflux"/>
    <property type="match status" value="1"/>
</dbReference>
<feature type="transmembrane region" description="Helical" evidence="7">
    <location>
        <begin position="274"/>
        <end position="294"/>
    </location>
</feature>
<feature type="compositionally biased region" description="Gly residues" evidence="6">
    <location>
        <begin position="30"/>
        <end position="39"/>
    </location>
</feature>
<evidence type="ECO:0000256" key="1">
    <source>
        <dbReference type="ARBA" id="ARBA00004141"/>
    </source>
</evidence>
<keyword evidence="10" id="KW-1185">Reference proteome</keyword>
<dbReference type="Gene3D" id="1.20.1510.10">
    <property type="entry name" value="Cation efflux protein transmembrane domain"/>
    <property type="match status" value="1"/>
</dbReference>
<feature type="region of interest" description="Disordered" evidence="6">
    <location>
        <begin position="1"/>
        <end position="75"/>
    </location>
</feature>
<evidence type="ECO:0000256" key="4">
    <source>
        <dbReference type="ARBA" id="ARBA00022989"/>
    </source>
</evidence>
<dbReference type="EMBL" id="KB456261">
    <property type="protein sequence ID" value="EMF15507.1"/>
    <property type="molecule type" value="Genomic_DNA"/>
</dbReference>
<dbReference type="GO" id="GO:0008324">
    <property type="term" value="F:monoatomic cation transmembrane transporter activity"/>
    <property type="evidence" value="ECO:0007669"/>
    <property type="project" value="InterPro"/>
</dbReference>
<dbReference type="InterPro" id="IPR058533">
    <property type="entry name" value="Cation_efflux_TM"/>
</dbReference>
<evidence type="ECO:0000256" key="3">
    <source>
        <dbReference type="ARBA" id="ARBA00022692"/>
    </source>
</evidence>
<evidence type="ECO:0000256" key="7">
    <source>
        <dbReference type="SAM" id="Phobius"/>
    </source>
</evidence>
<evidence type="ECO:0000256" key="5">
    <source>
        <dbReference type="ARBA" id="ARBA00023136"/>
    </source>
</evidence>
<dbReference type="Gene3D" id="3.30.70.1350">
    <property type="entry name" value="Cation efflux protein, cytoplasmic domain"/>
    <property type="match status" value="1"/>
</dbReference>